<dbReference type="CTD" id="9944787"/>
<dbReference type="AlphaFoldDB" id="A0A1S0TXL7"/>
<accession>A0A1S0TXL7</accession>
<dbReference type="RefSeq" id="XP_003142952.1">
    <property type="nucleotide sequence ID" value="XM_003142904.1"/>
</dbReference>
<dbReference type="GeneID" id="9944787"/>
<evidence type="ECO:0000256" key="1">
    <source>
        <dbReference type="SAM" id="MobiDB-lite"/>
    </source>
</evidence>
<name>A0A1S0TXL7_LOALO</name>
<feature type="signal peptide" evidence="2">
    <location>
        <begin position="1"/>
        <end position="23"/>
    </location>
</feature>
<protein>
    <submittedName>
        <fullName evidence="3">Uncharacterized protein</fullName>
    </submittedName>
</protein>
<feature type="compositionally biased region" description="Acidic residues" evidence="1">
    <location>
        <begin position="27"/>
        <end position="52"/>
    </location>
</feature>
<dbReference type="KEGG" id="loa:LOAG_07371"/>
<evidence type="ECO:0000313" key="3">
    <source>
        <dbReference type="EMBL" id="EFO21119.1"/>
    </source>
</evidence>
<dbReference type="EMBL" id="JH712522">
    <property type="protein sequence ID" value="EFO21119.1"/>
    <property type="molecule type" value="Genomic_DNA"/>
</dbReference>
<dbReference type="InParanoid" id="A0A1S0TXL7"/>
<proteinExistence type="predicted"/>
<sequence length="64" mass="7300">MICYGIYLRHVLFFSLRNVVCFGGKGDDDDDDDDDSDDNNNDNDNDHDDGDDMFGVVAKVIHHY</sequence>
<keyword evidence="2" id="KW-0732">Signal</keyword>
<feature type="chain" id="PRO_5010294570" evidence="2">
    <location>
        <begin position="24"/>
        <end position="64"/>
    </location>
</feature>
<organism evidence="3">
    <name type="scientific">Loa loa</name>
    <name type="common">Eye worm</name>
    <name type="synonym">Filaria loa</name>
    <dbReference type="NCBI Taxonomy" id="7209"/>
    <lineage>
        <taxon>Eukaryota</taxon>
        <taxon>Metazoa</taxon>
        <taxon>Ecdysozoa</taxon>
        <taxon>Nematoda</taxon>
        <taxon>Chromadorea</taxon>
        <taxon>Rhabditida</taxon>
        <taxon>Spirurina</taxon>
        <taxon>Spiruromorpha</taxon>
        <taxon>Filarioidea</taxon>
        <taxon>Onchocercidae</taxon>
        <taxon>Loa</taxon>
    </lineage>
</organism>
<reference evidence="3" key="1">
    <citation type="submission" date="2012-04" db="EMBL/GenBank/DDBJ databases">
        <title>The Genome Sequence of Loa loa.</title>
        <authorList>
            <consortium name="The Broad Institute Genome Sequencing Platform"/>
            <consortium name="Broad Institute Genome Sequencing Center for Infectious Disease"/>
            <person name="Nutman T.B."/>
            <person name="Fink D.L."/>
            <person name="Russ C."/>
            <person name="Young S."/>
            <person name="Zeng Q."/>
            <person name="Gargeya S."/>
            <person name="Alvarado L."/>
            <person name="Berlin A."/>
            <person name="Chapman S.B."/>
            <person name="Chen Z."/>
            <person name="Freedman E."/>
            <person name="Gellesch M."/>
            <person name="Goldberg J."/>
            <person name="Griggs A."/>
            <person name="Gujja S."/>
            <person name="Heilman E.R."/>
            <person name="Heiman D."/>
            <person name="Howarth C."/>
            <person name="Mehta T."/>
            <person name="Neiman D."/>
            <person name="Pearson M."/>
            <person name="Roberts A."/>
            <person name="Saif S."/>
            <person name="Shea T."/>
            <person name="Shenoy N."/>
            <person name="Sisk P."/>
            <person name="Stolte C."/>
            <person name="Sykes S."/>
            <person name="White J."/>
            <person name="Yandava C."/>
            <person name="Haas B."/>
            <person name="Henn M.R."/>
            <person name="Nusbaum C."/>
            <person name="Birren B."/>
        </authorList>
    </citation>
    <scope>NUCLEOTIDE SEQUENCE [LARGE SCALE GENOMIC DNA]</scope>
</reference>
<feature type="region of interest" description="Disordered" evidence="1">
    <location>
        <begin position="26"/>
        <end position="52"/>
    </location>
</feature>
<evidence type="ECO:0000256" key="2">
    <source>
        <dbReference type="SAM" id="SignalP"/>
    </source>
</evidence>
<gene>
    <name evidence="3" type="ORF">LOAG_07371</name>
</gene>